<sequence>MSPLIRPQEEKKTTATGLGKLPVDHEYPPQEQAFLRGTERAALSLGDMAEDVHWQYLVPPQEEKADTSSPAKSNIDRGTS</sequence>
<feature type="region of interest" description="Disordered" evidence="1">
    <location>
        <begin position="59"/>
        <end position="80"/>
    </location>
</feature>
<evidence type="ECO:0000313" key="3">
    <source>
        <dbReference type="Proteomes" id="UP000250043"/>
    </source>
</evidence>
<feature type="compositionally biased region" description="Polar residues" evidence="1">
    <location>
        <begin position="67"/>
        <end position="80"/>
    </location>
</feature>
<gene>
    <name evidence="2" type="ORF">OBBRIDRAFT_791485</name>
</gene>
<keyword evidence="3" id="KW-1185">Reference proteome</keyword>
<protein>
    <submittedName>
        <fullName evidence="2">Uncharacterized protein</fullName>
    </submittedName>
</protein>
<proteinExistence type="predicted"/>
<feature type="region of interest" description="Disordered" evidence="1">
    <location>
        <begin position="1"/>
        <end position="25"/>
    </location>
</feature>
<evidence type="ECO:0000256" key="1">
    <source>
        <dbReference type="SAM" id="MobiDB-lite"/>
    </source>
</evidence>
<evidence type="ECO:0000313" key="2">
    <source>
        <dbReference type="EMBL" id="OCH92249.1"/>
    </source>
</evidence>
<name>A0A8E2B1J2_9APHY</name>
<reference evidence="2 3" key="1">
    <citation type="submission" date="2016-07" db="EMBL/GenBank/DDBJ databases">
        <title>Draft genome of the white-rot fungus Obba rivulosa 3A-2.</title>
        <authorList>
            <consortium name="DOE Joint Genome Institute"/>
            <person name="Miettinen O."/>
            <person name="Riley R."/>
            <person name="Acob R."/>
            <person name="Barry K."/>
            <person name="Cullen D."/>
            <person name="De Vries R."/>
            <person name="Hainaut M."/>
            <person name="Hatakka A."/>
            <person name="Henrissat B."/>
            <person name="Hilden K."/>
            <person name="Kuo R."/>
            <person name="Labutti K."/>
            <person name="Lipzen A."/>
            <person name="Makela M.R."/>
            <person name="Sandor L."/>
            <person name="Spatafora J.W."/>
            <person name="Grigoriev I.V."/>
            <person name="Hibbett D.S."/>
        </authorList>
    </citation>
    <scope>NUCLEOTIDE SEQUENCE [LARGE SCALE GENOMIC DNA]</scope>
    <source>
        <strain evidence="2 3">3A-2</strain>
    </source>
</reference>
<dbReference type="Proteomes" id="UP000250043">
    <property type="component" value="Unassembled WGS sequence"/>
</dbReference>
<organism evidence="2 3">
    <name type="scientific">Obba rivulosa</name>
    <dbReference type="NCBI Taxonomy" id="1052685"/>
    <lineage>
        <taxon>Eukaryota</taxon>
        <taxon>Fungi</taxon>
        <taxon>Dikarya</taxon>
        <taxon>Basidiomycota</taxon>
        <taxon>Agaricomycotina</taxon>
        <taxon>Agaricomycetes</taxon>
        <taxon>Polyporales</taxon>
        <taxon>Gelatoporiaceae</taxon>
        <taxon>Obba</taxon>
    </lineage>
</organism>
<dbReference type="AlphaFoldDB" id="A0A8E2B1J2"/>
<dbReference type="OrthoDB" id="2779013at2759"/>
<dbReference type="EMBL" id="KV722372">
    <property type="protein sequence ID" value="OCH92249.1"/>
    <property type="molecule type" value="Genomic_DNA"/>
</dbReference>
<accession>A0A8E2B1J2</accession>